<dbReference type="EMBL" id="BAAAPU010000007">
    <property type="protein sequence ID" value="GAA1976810.1"/>
    <property type="molecule type" value="Genomic_DNA"/>
</dbReference>
<dbReference type="Proteomes" id="UP001500013">
    <property type="component" value="Unassembled WGS sequence"/>
</dbReference>
<feature type="chain" id="PRO_5046220405" description="GmrSD restriction endonucleases C-terminal domain-containing protein" evidence="2">
    <location>
        <begin position="26"/>
        <end position="254"/>
    </location>
</feature>
<sequence>MRALHAAALAAVVTTLAGGCGLPLASPGAGASHGATRVEPSAGSGATTSSPAASQASWRLAPADVRAASLALGRLQVKGRAPMTGYDRSAFGAPWTDDVDVAGGHNGCDTRNDVLRRDLTGTRLKTGTHGCVVLAGILADPYTGRTLDFVRGRSSSAQVQIDHVVALGDAWVTGAQQLSASRRVALANDPLELLAVDGRTNSAKRDADAASWLPPNKAFRCAYVARQVAVKARYHLWVTAAEKASIGRVLATCG</sequence>
<evidence type="ECO:0000256" key="1">
    <source>
        <dbReference type="SAM" id="MobiDB-lite"/>
    </source>
</evidence>
<proteinExistence type="predicted"/>
<dbReference type="PANTHER" id="PTHR24094:SF15">
    <property type="entry name" value="AMP-DEPENDENT SYNTHETASE_LIGASE DOMAIN-CONTAINING PROTEIN-RELATED"/>
    <property type="match status" value="1"/>
</dbReference>
<feature type="compositionally biased region" description="Low complexity" evidence="1">
    <location>
        <begin position="40"/>
        <end position="57"/>
    </location>
</feature>
<keyword evidence="2" id="KW-0732">Signal</keyword>
<comment type="caution">
    <text evidence="4">The sequence shown here is derived from an EMBL/GenBank/DDBJ whole genome shotgun (WGS) entry which is preliminary data.</text>
</comment>
<gene>
    <name evidence="4" type="ORF">GCM10009817_16400</name>
</gene>
<organism evidence="4 5">
    <name type="scientific">Terrabacter lapilli</name>
    <dbReference type="NCBI Taxonomy" id="436231"/>
    <lineage>
        <taxon>Bacteria</taxon>
        <taxon>Bacillati</taxon>
        <taxon>Actinomycetota</taxon>
        <taxon>Actinomycetes</taxon>
        <taxon>Micrococcales</taxon>
        <taxon>Intrasporangiaceae</taxon>
        <taxon>Terrabacter</taxon>
    </lineage>
</organism>
<feature type="domain" description="GmrSD restriction endonucleases C-terminal" evidence="3">
    <location>
        <begin position="109"/>
        <end position="246"/>
    </location>
</feature>
<dbReference type="Pfam" id="PF07510">
    <property type="entry name" value="GmrSD_C"/>
    <property type="match status" value="1"/>
</dbReference>
<dbReference type="InterPro" id="IPR011089">
    <property type="entry name" value="GmrSD_C"/>
</dbReference>
<name>A0ABN2RXP8_9MICO</name>
<dbReference type="RefSeq" id="WP_344060348.1">
    <property type="nucleotide sequence ID" value="NZ_BAAAPU010000007.1"/>
</dbReference>
<accession>A0ABN2RXP8</accession>
<protein>
    <recommendedName>
        <fullName evidence="3">GmrSD restriction endonucleases C-terminal domain-containing protein</fullName>
    </recommendedName>
</protein>
<reference evidence="4 5" key="1">
    <citation type="journal article" date="2019" name="Int. J. Syst. Evol. Microbiol.">
        <title>The Global Catalogue of Microorganisms (GCM) 10K type strain sequencing project: providing services to taxonomists for standard genome sequencing and annotation.</title>
        <authorList>
            <consortium name="The Broad Institute Genomics Platform"/>
            <consortium name="The Broad Institute Genome Sequencing Center for Infectious Disease"/>
            <person name="Wu L."/>
            <person name="Ma J."/>
        </authorList>
    </citation>
    <scope>NUCLEOTIDE SEQUENCE [LARGE SCALE GENOMIC DNA]</scope>
    <source>
        <strain evidence="4 5">JCM 15628</strain>
    </source>
</reference>
<dbReference type="PANTHER" id="PTHR24094">
    <property type="entry name" value="SECRETED PROTEIN"/>
    <property type="match status" value="1"/>
</dbReference>
<keyword evidence="5" id="KW-1185">Reference proteome</keyword>
<feature type="region of interest" description="Disordered" evidence="1">
    <location>
        <begin position="28"/>
        <end position="57"/>
    </location>
</feature>
<feature type="signal peptide" evidence="2">
    <location>
        <begin position="1"/>
        <end position="25"/>
    </location>
</feature>
<evidence type="ECO:0000259" key="3">
    <source>
        <dbReference type="Pfam" id="PF07510"/>
    </source>
</evidence>
<dbReference type="PROSITE" id="PS51257">
    <property type="entry name" value="PROKAR_LIPOPROTEIN"/>
    <property type="match status" value="1"/>
</dbReference>
<evidence type="ECO:0000313" key="4">
    <source>
        <dbReference type="EMBL" id="GAA1976810.1"/>
    </source>
</evidence>
<evidence type="ECO:0000313" key="5">
    <source>
        <dbReference type="Proteomes" id="UP001500013"/>
    </source>
</evidence>
<evidence type="ECO:0000256" key="2">
    <source>
        <dbReference type="SAM" id="SignalP"/>
    </source>
</evidence>